<dbReference type="RefSeq" id="WP_068749962.1">
    <property type="nucleotide sequence ID" value="NZ_MBQD01000004.1"/>
</dbReference>
<dbReference type="PROSITE" id="PS51257">
    <property type="entry name" value="PROKAR_LIPOPROTEIN"/>
    <property type="match status" value="1"/>
</dbReference>
<name>A0A1C0ARJ9_9ACTN</name>
<evidence type="ECO:0000313" key="3">
    <source>
        <dbReference type="Proteomes" id="UP000093501"/>
    </source>
</evidence>
<dbReference type="InterPro" id="IPR050490">
    <property type="entry name" value="Bact_solute-bd_prot1"/>
</dbReference>
<comment type="caution">
    <text evidence="2">The sequence shown here is derived from an EMBL/GenBank/DDBJ whole genome shotgun (WGS) entry which is preliminary data.</text>
</comment>
<evidence type="ECO:0000313" key="2">
    <source>
        <dbReference type="EMBL" id="OCL36966.1"/>
    </source>
</evidence>
<dbReference type="PANTHER" id="PTHR43649">
    <property type="entry name" value="ARABINOSE-BINDING PROTEIN-RELATED"/>
    <property type="match status" value="1"/>
</dbReference>
<dbReference type="EMBL" id="MBQD01000004">
    <property type="protein sequence ID" value="OCL36966.1"/>
    <property type="molecule type" value="Genomic_DNA"/>
</dbReference>
<protein>
    <submittedName>
        <fullName evidence="2">Sugar ABC transporter substrate-binding protein</fullName>
    </submittedName>
</protein>
<gene>
    <name evidence="2" type="ORF">BCR15_12865</name>
</gene>
<proteinExistence type="predicted"/>
<keyword evidence="3" id="KW-1185">Reference proteome</keyword>
<feature type="chain" id="PRO_5038508350" evidence="1">
    <location>
        <begin position="30"/>
        <end position="444"/>
    </location>
</feature>
<dbReference type="Pfam" id="PF01547">
    <property type="entry name" value="SBP_bac_1"/>
    <property type="match status" value="1"/>
</dbReference>
<dbReference type="PANTHER" id="PTHR43649:SF14">
    <property type="entry name" value="BLR3389 PROTEIN"/>
    <property type="match status" value="1"/>
</dbReference>
<dbReference type="Gene3D" id="3.40.190.10">
    <property type="entry name" value="Periplasmic binding protein-like II"/>
    <property type="match status" value="2"/>
</dbReference>
<dbReference type="InterPro" id="IPR006059">
    <property type="entry name" value="SBP"/>
</dbReference>
<reference evidence="3" key="1">
    <citation type="submission" date="2016-07" db="EMBL/GenBank/DDBJ databases">
        <authorList>
            <person name="Florea S."/>
            <person name="Webb J.S."/>
            <person name="Jaromczyk J."/>
            <person name="Schardl C.L."/>
        </authorList>
    </citation>
    <scope>NUCLEOTIDE SEQUENCE [LARGE SCALE GENOMIC DNA]</scope>
    <source>
        <strain evidence="3">IPBSL-7</strain>
    </source>
</reference>
<dbReference type="AlphaFoldDB" id="A0A1C0ARJ9"/>
<dbReference type="SUPFAM" id="SSF53850">
    <property type="entry name" value="Periplasmic binding protein-like II"/>
    <property type="match status" value="1"/>
</dbReference>
<keyword evidence="1" id="KW-0732">Signal</keyword>
<organism evidence="2 3">
    <name type="scientific">Tessaracoccus lapidicaptus</name>
    <dbReference type="NCBI Taxonomy" id="1427523"/>
    <lineage>
        <taxon>Bacteria</taxon>
        <taxon>Bacillati</taxon>
        <taxon>Actinomycetota</taxon>
        <taxon>Actinomycetes</taxon>
        <taxon>Propionibacteriales</taxon>
        <taxon>Propionibacteriaceae</taxon>
        <taxon>Tessaracoccus</taxon>
    </lineage>
</organism>
<dbReference type="Proteomes" id="UP000093501">
    <property type="component" value="Unassembled WGS sequence"/>
</dbReference>
<sequence length="444" mass="46298">MTRKFRGAATAIAASACIALIAGCSGGQAPSASSTTDGASAPSGPITMTMWDNATTDEGKAWSENVIKQFEETHEGVTVEIQHVQNEDFDGKLQTALNANEAPDVFMQRGGGKMRDMAAAGQLLDLMGTAADTPELREALGEAYFEANTVDGKLWAAPQLFQPDGIWYSKDLFEQAGITDTPKTVDDLYDAIDKLKAAGIAPIALGGKDAWPAGHWFYLFALRECSPEAMAAVQDYDFSDPCWVKAGQDVADLAAKEPFNEGFLSTSAQQGATSSAGLLANHKAAMELMGSWEAGVVASLTPDGQPLADLGWFPFPTVEGGQGEPGALMGGGGGGGGFSCSANAPKDLCADLLGLMNSAENQIGFYKAFKTIPLHKGAKSAVTEEYNIQQLDAIAEATYVSDFLDTLLGQNVGNALNIAVVELLAGNTDAEGVVKAMSDAAAKG</sequence>
<accession>A0A1C0ARJ9</accession>
<feature type="signal peptide" evidence="1">
    <location>
        <begin position="1"/>
        <end position="29"/>
    </location>
</feature>
<evidence type="ECO:0000256" key="1">
    <source>
        <dbReference type="SAM" id="SignalP"/>
    </source>
</evidence>